<sequence>MNEGSRANLLVRTLSSLASQALFASESAIASPLRKMWVDLTSKSREESTSTHKCWTPLGLATSKPLTTPSKTDGMHGFEASGGSSKFRAYGFGSQPLHRSFSDIAYSGSIFKVKQNKVAKHAQEESNKRFDLLQKEMEKLKQTNMQLQGEERVLLKAMEQCLSDKIRQMLQDIQWTNHSHTGGSGNHKQ</sequence>
<gene>
    <name evidence="2" type="ORF">Salat_2537500</name>
</gene>
<proteinExistence type="predicted"/>
<evidence type="ECO:0000313" key="3">
    <source>
        <dbReference type="Proteomes" id="UP001293254"/>
    </source>
</evidence>
<protein>
    <submittedName>
        <fullName evidence="2">Uncharacterized protein</fullName>
    </submittedName>
</protein>
<feature type="coiled-coil region" evidence="1">
    <location>
        <begin position="123"/>
        <end position="153"/>
    </location>
</feature>
<organism evidence="2 3">
    <name type="scientific">Sesamum alatum</name>
    <dbReference type="NCBI Taxonomy" id="300844"/>
    <lineage>
        <taxon>Eukaryota</taxon>
        <taxon>Viridiplantae</taxon>
        <taxon>Streptophyta</taxon>
        <taxon>Embryophyta</taxon>
        <taxon>Tracheophyta</taxon>
        <taxon>Spermatophyta</taxon>
        <taxon>Magnoliopsida</taxon>
        <taxon>eudicotyledons</taxon>
        <taxon>Gunneridae</taxon>
        <taxon>Pentapetalae</taxon>
        <taxon>asterids</taxon>
        <taxon>lamiids</taxon>
        <taxon>Lamiales</taxon>
        <taxon>Pedaliaceae</taxon>
        <taxon>Sesamum</taxon>
    </lineage>
</organism>
<evidence type="ECO:0000313" key="2">
    <source>
        <dbReference type="EMBL" id="KAK4417120.1"/>
    </source>
</evidence>
<dbReference type="Proteomes" id="UP001293254">
    <property type="component" value="Unassembled WGS sequence"/>
</dbReference>
<keyword evidence="1" id="KW-0175">Coiled coil</keyword>
<accession>A0AAE1XS75</accession>
<evidence type="ECO:0000256" key="1">
    <source>
        <dbReference type="SAM" id="Coils"/>
    </source>
</evidence>
<dbReference type="EMBL" id="JACGWO010000010">
    <property type="protein sequence ID" value="KAK4417120.1"/>
    <property type="molecule type" value="Genomic_DNA"/>
</dbReference>
<keyword evidence="3" id="KW-1185">Reference proteome</keyword>
<reference evidence="2" key="2">
    <citation type="journal article" date="2024" name="Plant">
        <title>Genomic evolution and insights into agronomic trait innovations of Sesamum species.</title>
        <authorList>
            <person name="Miao H."/>
            <person name="Wang L."/>
            <person name="Qu L."/>
            <person name="Liu H."/>
            <person name="Sun Y."/>
            <person name="Le M."/>
            <person name="Wang Q."/>
            <person name="Wei S."/>
            <person name="Zheng Y."/>
            <person name="Lin W."/>
            <person name="Duan Y."/>
            <person name="Cao H."/>
            <person name="Xiong S."/>
            <person name="Wang X."/>
            <person name="Wei L."/>
            <person name="Li C."/>
            <person name="Ma Q."/>
            <person name="Ju M."/>
            <person name="Zhao R."/>
            <person name="Li G."/>
            <person name="Mu C."/>
            <person name="Tian Q."/>
            <person name="Mei H."/>
            <person name="Zhang T."/>
            <person name="Gao T."/>
            <person name="Zhang H."/>
        </authorList>
    </citation>
    <scope>NUCLEOTIDE SEQUENCE</scope>
    <source>
        <strain evidence="2">3651</strain>
    </source>
</reference>
<comment type="caution">
    <text evidence="2">The sequence shown here is derived from an EMBL/GenBank/DDBJ whole genome shotgun (WGS) entry which is preliminary data.</text>
</comment>
<reference evidence="2" key="1">
    <citation type="submission" date="2020-06" db="EMBL/GenBank/DDBJ databases">
        <authorList>
            <person name="Li T."/>
            <person name="Hu X."/>
            <person name="Zhang T."/>
            <person name="Song X."/>
            <person name="Zhang H."/>
            <person name="Dai N."/>
            <person name="Sheng W."/>
            <person name="Hou X."/>
            <person name="Wei L."/>
        </authorList>
    </citation>
    <scope>NUCLEOTIDE SEQUENCE</scope>
    <source>
        <strain evidence="2">3651</strain>
        <tissue evidence="2">Leaf</tissue>
    </source>
</reference>
<dbReference type="AlphaFoldDB" id="A0AAE1XS75"/>
<name>A0AAE1XS75_9LAMI</name>